<gene>
    <name evidence="17" type="primary">106088317</name>
</gene>
<dbReference type="GO" id="GO:0004725">
    <property type="term" value="F:protein tyrosine phosphatase activity"/>
    <property type="evidence" value="ECO:0007669"/>
    <property type="project" value="UniProtKB-EC"/>
</dbReference>
<evidence type="ECO:0000256" key="6">
    <source>
        <dbReference type="ARBA" id="ARBA00022842"/>
    </source>
</evidence>
<dbReference type="STRING" id="35570.A0A1I8NVG2"/>
<dbReference type="InterPro" id="IPR038102">
    <property type="entry name" value="EYA_dom_sf"/>
</dbReference>
<comment type="cofactor">
    <cofactor evidence="14 15">
        <name>Mg(2+)</name>
        <dbReference type="ChEBI" id="CHEBI:18420"/>
    </cofactor>
    <text evidence="14 15">Binds 1 Mg(2+) ion per subunit.</text>
</comment>
<evidence type="ECO:0000256" key="4">
    <source>
        <dbReference type="ARBA" id="ARBA00022723"/>
    </source>
</evidence>
<dbReference type="PANTHER" id="PTHR10190">
    <property type="entry name" value="EYES ABSENT"/>
    <property type="match status" value="1"/>
</dbReference>
<evidence type="ECO:0000256" key="13">
    <source>
        <dbReference type="PIRSR" id="PIRSR628472-1"/>
    </source>
</evidence>
<evidence type="ECO:0000256" key="8">
    <source>
        <dbReference type="ARBA" id="ARBA00023015"/>
    </source>
</evidence>
<keyword evidence="5 15" id="KW-0378">Hydrolase</keyword>
<evidence type="ECO:0000256" key="3">
    <source>
        <dbReference type="ARBA" id="ARBA00022473"/>
    </source>
</evidence>
<feature type="binding site" evidence="14">
    <location>
        <position position="574"/>
    </location>
    <ligand>
        <name>Mg(2+)</name>
        <dbReference type="ChEBI" id="CHEBI:18420"/>
    </ligand>
</feature>
<keyword evidence="9" id="KW-0010">Activator</keyword>
<evidence type="ECO:0000256" key="1">
    <source>
        <dbReference type="ARBA" id="ARBA00004123"/>
    </source>
</evidence>
<dbReference type="Proteomes" id="UP000095300">
    <property type="component" value="Unassembled WGS sequence"/>
</dbReference>
<dbReference type="EnsemblMetazoa" id="SCAU002372-RB">
    <property type="protein sequence ID" value="SCAU002372-PB"/>
    <property type="gene ID" value="SCAU002372"/>
</dbReference>
<feature type="compositionally biased region" description="Low complexity" evidence="16">
    <location>
        <begin position="78"/>
        <end position="99"/>
    </location>
</feature>
<evidence type="ECO:0000313" key="17">
    <source>
        <dbReference type="EnsemblMetazoa" id="SCAU002372-PB"/>
    </source>
</evidence>
<dbReference type="EC" id="3.1.3.48" evidence="15"/>
<feature type="compositionally biased region" description="Polar residues" evidence="16">
    <location>
        <begin position="42"/>
        <end position="58"/>
    </location>
</feature>
<evidence type="ECO:0000256" key="5">
    <source>
        <dbReference type="ARBA" id="ARBA00022801"/>
    </source>
</evidence>
<dbReference type="Pfam" id="PF00702">
    <property type="entry name" value="Hydrolase"/>
    <property type="match status" value="1"/>
</dbReference>
<keyword evidence="3" id="KW-0217">Developmental protein</keyword>
<sequence length="839" mass="90276">MVTIMPYSYSAPRCGLIDKMIEPKVKRPKPEPTETNDRNRLCPQTNAQNSVTTSQSAASGHLQHLQGGALVNSQSASALASSGGSSSSLLASASQCSPLSLPPQTQPLQPTITSLASLSQYHHAHTTQHQQQQQQQQHSPHHHQQQQQQQHSQLQHHHQPPPSSLSTSSCSLTASSNHLPSLSNTSASQFAHTTGSSGFSTYQQQQHSSAVSVAATATTNDNSTTLSSTNPTSSSVNALSTSGMSHWLNAEHQSATQLPSVKSESRSPGLTNTSQAAQQQQHLQTSSNTAEVASLSGHLESATNNGNSASNLYSCSSVNSTAGLVGLDSPSNSLSSSSMAAVNSSAAAAAAAVAYDTKHDYYNYYNSMQQYTPPFYSTYGTPYSTAGRTAPKIEPTGAYLTTSYASGNNNSAQLYPTAYGYNNFAQFGSAAAAAAQQDYSSYYNDQYGNYYNPANYSPYAVSSPSSSASHGFHVAASNLSESPTDTHSTTPVLHNTHSPHSPLPISPNNNMAPTGNTVSSNAAASLTKTTPTGKTGRSRGRRHQQPSPTRSCTSDTPNSEAVKPPERVFIWDLDETIIIFHTLLSGSFASRYTKDHSALMTIAFRMEEMVFNLADTHFFFNEIEECDQVHIDDVSSDDNGQDLSTYNFATDGFHTGAPPGAPPNLCLPTGVRGGVDWMRKLAFRYRKIKEIYNTYRGNVGGLLGPAKRDAWLQIRQDIEMATDNWASLATKCLNMIAQRENCVNVLVTSTQLAPALAKVLLFGLGGIFNIENIYSAHKIGQETCYERIVTRFGRKSTYVVVGDGAEEESAAKAMNFPFWRISSHSDIRALYTALDMGFL</sequence>
<keyword evidence="8 15" id="KW-0805">Transcription regulation</keyword>
<feature type="binding site" evidence="14">
    <location>
        <position position="803"/>
    </location>
    <ligand>
        <name>Mg(2+)</name>
        <dbReference type="ChEBI" id="CHEBI:18420"/>
    </ligand>
</feature>
<keyword evidence="6 14" id="KW-0460">Magnesium</keyword>
<feature type="compositionally biased region" description="Low complexity" evidence="16">
    <location>
        <begin position="270"/>
        <end position="289"/>
    </location>
</feature>
<dbReference type="GO" id="GO:0030154">
    <property type="term" value="P:cell differentiation"/>
    <property type="evidence" value="ECO:0007669"/>
    <property type="project" value="TreeGrafter"/>
</dbReference>
<feature type="region of interest" description="Disordered" evidence="16">
    <location>
        <begin position="78"/>
        <end position="178"/>
    </location>
</feature>
<evidence type="ECO:0000256" key="9">
    <source>
        <dbReference type="ARBA" id="ARBA00023159"/>
    </source>
</evidence>
<dbReference type="InterPro" id="IPR042577">
    <property type="entry name" value="EYA_dom_metazoan"/>
</dbReference>
<feature type="compositionally biased region" description="Low complexity" evidence="16">
    <location>
        <begin position="164"/>
        <end position="178"/>
    </location>
</feature>
<evidence type="ECO:0000256" key="14">
    <source>
        <dbReference type="PIRSR" id="PIRSR628472-2"/>
    </source>
</evidence>
<keyword evidence="4 14" id="KW-0479">Metal-binding</keyword>
<feature type="region of interest" description="Disordered" evidence="16">
    <location>
        <begin position="22"/>
        <end position="59"/>
    </location>
</feature>
<evidence type="ECO:0000256" key="12">
    <source>
        <dbReference type="ARBA" id="ARBA00051722"/>
    </source>
</evidence>
<feature type="active site" description="Nucleophile" evidence="13">
    <location>
        <position position="572"/>
    </location>
</feature>
<feature type="active site" description="Proton donor" evidence="13">
    <location>
        <position position="574"/>
    </location>
</feature>
<feature type="compositionally biased region" description="Polar residues" evidence="16">
    <location>
        <begin position="506"/>
        <end position="535"/>
    </location>
</feature>
<evidence type="ECO:0000256" key="10">
    <source>
        <dbReference type="ARBA" id="ARBA00023163"/>
    </source>
</evidence>
<feature type="compositionally biased region" description="Low complexity" evidence="16">
    <location>
        <begin position="106"/>
        <end position="138"/>
    </location>
</feature>
<feature type="region of interest" description="Disordered" evidence="16">
    <location>
        <begin position="213"/>
        <end position="240"/>
    </location>
</feature>
<feature type="compositionally biased region" description="Polar residues" evidence="16">
    <location>
        <begin position="253"/>
        <end position="269"/>
    </location>
</feature>
<dbReference type="OrthoDB" id="167668at2759"/>
<accession>A0A1I8NVG2</accession>
<feature type="compositionally biased region" description="Polar residues" evidence="16">
    <location>
        <begin position="545"/>
        <end position="559"/>
    </location>
</feature>
<dbReference type="Gene3D" id="3.40.50.12350">
    <property type="match status" value="1"/>
</dbReference>
<dbReference type="PANTHER" id="PTHR10190:SF16">
    <property type="entry name" value="DEVELOPMENTAL PROTEIN EYES ABSENT"/>
    <property type="match status" value="1"/>
</dbReference>
<dbReference type="InterPro" id="IPR028472">
    <property type="entry name" value="EYA"/>
</dbReference>
<dbReference type="FunFam" id="3.40.50.12350:FF:000001">
    <property type="entry name" value="Eyes absent homolog"/>
    <property type="match status" value="1"/>
</dbReference>
<evidence type="ECO:0000256" key="11">
    <source>
        <dbReference type="ARBA" id="ARBA00023242"/>
    </source>
</evidence>
<proteinExistence type="inferred from homology"/>
<dbReference type="GO" id="GO:0046872">
    <property type="term" value="F:metal ion binding"/>
    <property type="evidence" value="ECO:0007669"/>
    <property type="project" value="UniProtKB-KW"/>
</dbReference>
<keyword evidence="7 15" id="KW-0904">Protein phosphatase</keyword>
<keyword evidence="18" id="KW-1185">Reference proteome</keyword>
<dbReference type="GO" id="GO:2001240">
    <property type="term" value="P:negative regulation of extrinsic apoptotic signaling pathway in absence of ligand"/>
    <property type="evidence" value="ECO:0007669"/>
    <property type="project" value="TreeGrafter"/>
</dbReference>
<keyword evidence="10" id="KW-0804">Transcription</keyword>
<organism evidence="17 18">
    <name type="scientific">Stomoxys calcitrans</name>
    <name type="common">Stable fly</name>
    <name type="synonym">Conops calcitrans</name>
    <dbReference type="NCBI Taxonomy" id="35570"/>
    <lineage>
        <taxon>Eukaryota</taxon>
        <taxon>Metazoa</taxon>
        <taxon>Ecdysozoa</taxon>
        <taxon>Arthropoda</taxon>
        <taxon>Hexapoda</taxon>
        <taxon>Insecta</taxon>
        <taxon>Pterygota</taxon>
        <taxon>Neoptera</taxon>
        <taxon>Endopterygota</taxon>
        <taxon>Diptera</taxon>
        <taxon>Brachycera</taxon>
        <taxon>Muscomorpha</taxon>
        <taxon>Muscoidea</taxon>
        <taxon>Muscidae</taxon>
        <taxon>Stomoxys</taxon>
    </lineage>
</organism>
<dbReference type="CDD" id="cd02601">
    <property type="entry name" value="HAD_Eya"/>
    <property type="match status" value="1"/>
</dbReference>
<feature type="compositionally biased region" description="Polar residues" evidence="16">
    <location>
        <begin position="478"/>
        <end position="499"/>
    </location>
</feature>
<evidence type="ECO:0000256" key="7">
    <source>
        <dbReference type="ARBA" id="ARBA00022912"/>
    </source>
</evidence>
<dbReference type="AlphaFoldDB" id="A0A1I8NVG2"/>
<dbReference type="InterPro" id="IPR006545">
    <property type="entry name" value="EYA_dom"/>
</dbReference>
<feature type="binding site" evidence="14">
    <location>
        <position position="572"/>
    </location>
    <ligand>
        <name>Mg(2+)</name>
        <dbReference type="ChEBI" id="CHEBI:18420"/>
    </ligand>
</feature>
<feature type="region of interest" description="Disordered" evidence="16">
    <location>
        <begin position="478"/>
        <end position="562"/>
    </location>
</feature>
<protein>
    <recommendedName>
        <fullName evidence="15">Eyes absent homolog</fullName>
        <ecNumber evidence="15">3.1.3.48</ecNumber>
    </recommendedName>
</protein>
<feature type="compositionally biased region" description="Low complexity" evidence="16">
    <location>
        <begin position="213"/>
        <end position="238"/>
    </location>
</feature>
<comment type="catalytic activity">
    <reaction evidence="12 15">
        <text>O-phospho-L-tyrosyl-[protein] + H2O = L-tyrosyl-[protein] + phosphate</text>
        <dbReference type="Rhea" id="RHEA:10684"/>
        <dbReference type="Rhea" id="RHEA-COMP:10136"/>
        <dbReference type="Rhea" id="RHEA-COMP:20101"/>
        <dbReference type="ChEBI" id="CHEBI:15377"/>
        <dbReference type="ChEBI" id="CHEBI:43474"/>
        <dbReference type="ChEBI" id="CHEBI:46858"/>
        <dbReference type="ChEBI" id="CHEBI:61978"/>
        <dbReference type="EC" id="3.1.3.48"/>
    </reaction>
</comment>
<evidence type="ECO:0000256" key="2">
    <source>
        <dbReference type="ARBA" id="ARBA00010501"/>
    </source>
</evidence>
<evidence type="ECO:0000256" key="16">
    <source>
        <dbReference type="SAM" id="MobiDB-lite"/>
    </source>
</evidence>
<comment type="subcellular location">
    <subcellularLocation>
        <location evidence="1">Nucleus</location>
    </subcellularLocation>
</comment>
<feature type="compositionally biased region" description="Basic and acidic residues" evidence="16">
    <location>
        <begin position="22"/>
        <end position="40"/>
    </location>
</feature>
<dbReference type="GO" id="GO:0005634">
    <property type="term" value="C:nucleus"/>
    <property type="evidence" value="ECO:0007669"/>
    <property type="project" value="UniProtKB-SubCell"/>
</dbReference>
<reference evidence="17" key="1">
    <citation type="submission" date="2020-05" db="UniProtKB">
        <authorList>
            <consortium name="EnsemblMetazoa"/>
        </authorList>
    </citation>
    <scope>IDENTIFICATION</scope>
    <source>
        <strain evidence="17">USDA</strain>
    </source>
</reference>
<evidence type="ECO:0000256" key="15">
    <source>
        <dbReference type="RuleBase" id="RU362036"/>
    </source>
</evidence>
<dbReference type="VEuPathDB" id="VectorBase:SCAU002372"/>
<keyword evidence="11" id="KW-0539">Nucleus</keyword>
<feature type="region of interest" description="Disordered" evidence="16">
    <location>
        <begin position="253"/>
        <end position="302"/>
    </location>
</feature>
<dbReference type="GO" id="GO:0045739">
    <property type="term" value="P:positive regulation of DNA repair"/>
    <property type="evidence" value="ECO:0007669"/>
    <property type="project" value="TreeGrafter"/>
</dbReference>
<comment type="similarity">
    <text evidence="2 15">Belongs to the HAD-like hydrolase superfamily. EYA family.</text>
</comment>
<name>A0A1I8NVG2_STOCA</name>
<evidence type="ECO:0000313" key="18">
    <source>
        <dbReference type="Proteomes" id="UP000095300"/>
    </source>
</evidence>
<dbReference type="NCBIfam" id="TIGR01658">
    <property type="entry name" value="EYA-cons_domain"/>
    <property type="match status" value="1"/>
</dbReference>